<dbReference type="PANTHER" id="PTHR48020">
    <property type="entry name" value="PROTON MYO-INOSITOL COTRANSPORTER"/>
    <property type="match status" value="1"/>
</dbReference>
<dbReference type="OrthoDB" id="4142200at2759"/>
<dbReference type="EMBL" id="BGPR01043947">
    <property type="protein sequence ID" value="GBO20619.1"/>
    <property type="molecule type" value="Genomic_DNA"/>
</dbReference>
<dbReference type="GO" id="GO:0005366">
    <property type="term" value="F:myo-inositol:proton symporter activity"/>
    <property type="evidence" value="ECO:0007669"/>
    <property type="project" value="TreeGrafter"/>
</dbReference>
<evidence type="ECO:0000256" key="2">
    <source>
        <dbReference type="ARBA" id="ARBA00022448"/>
    </source>
</evidence>
<dbReference type="PANTHER" id="PTHR48020:SF12">
    <property type="entry name" value="PROTON MYO-INOSITOL COTRANSPORTER"/>
    <property type="match status" value="1"/>
</dbReference>
<keyword evidence="3 6" id="KW-0812">Transmembrane</keyword>
<evidence type="ECO:0000256" key="5">
    <source>
        <dbReference type="ARBA" id="ARBA00023136"/>
    </source>
</evidence>
<evidence type="ECO:0000259" key="7">
    <source>
        <dbReference type="PROSITE" id="PS50850"/>
    </source>
</evidence>
<dbReference type="AlphaFoldDB" id="A0A4Y2V5Q5"/>
<protein>
    <submittedName>
        <fullName evidence="8">Proton myo-inositol cotransporter</fullName>
    </submittedName>
</protein>
<evidence type="ECO:0000313" key="8">
    <source>
        <dbReference type="EMBL" id="GBO20619.1"/>
    </source>
</evidence>
<keyword evidence="2" id="KW-0813">Transport</keyword>
<evidence type="ECO:0000256" key="6">
    <source>
        <dbReference type="SAM" id="Phobius"/>
    </source>
</evidence>
<accession>A0A4Y2V5Q5</accession>
<keyword evidence="9" id="KW-1185">Reference proteome</keyword>
<dbReference type="PROSITE" id="PS50850">
    <property type="entry name" value="MFS"/>
    <property type="match status" value="1"/>
</dbReference>
<name>A0A4Y2V5Q5_ARAVE</name>
<keyword evidence="4 6" id="KW-1133">Transmembrane helix</keyword>
<dbReference type="InterPro" id="IPR005828">
    <property type="entry name" value="MFS_sugar_transport-like"/>
</dbReference>
<feature type="domain" description="Major facilitator superfamily (MFS) profile" evidence="7">
    <location>
        <begin position="1"/>
        <end position="151"/>
    </location>
</feature>
<sequence length="151" mass="16819">LASMCVPMYIAEVAPMESRGILVTINNCAITMGQLLASIVAGLFSHDHVDGWRYMLGIAAVPAIIQFFAFLFMPESPRWLVAKGRYEDALSVLKRVRTTDDDIQEEFRAIQEDCQENQLANVVKLADKRTKKTVYFGLLKPGPLIMKGGIV</sequence>
<dbReference type="Gene3D" id="1.20.1250.20">
    <property type="entry name" value="MFS general substrate transporter like domains"/>
    <property type="match status" value="1"/>
</dbReference>
<evidence type="ECO:0000256" key="4">
    <source>
        <dbReference type="ARBA" id="ARBA00022989"/>
    </source>
</evidence>
<dbReference type="SUPFAM" id="SSF103473">
    <property type="entry name" value="MFS general substrate transporter"/>
    <property type="match status" value="1"/>
</dbReference>
<feature type="transmembrane region" description="Helical" evidence="6">
    <location>
        <begin position="51"/>
        <end position="73"/>
    </location>
</feature>
<organism evidence="8 9">
    <name type="scientific">Araneus ventricosus</name>
    <name type="common">Orbweaver spider</name>
    <name type="synonym">Epeira ventricosa</name>
    <dbReference type="NCBI Taxonomy" id="182803"/>
    <lineage>
        <taxon>Eukaryota</taxon>
        <taxon>Metazoa</taxon>
        <taxon>Ecdysozoa</taxon>
        <taxon>Arthropoda</taxon>
        <taxon>Chelicerata</taxon>
        <taxon>Arachnida</taxon>
        <taxon>Araneae</taxon>
        <taxon>Araneomorphae</taxon>
        <taxon>Entelegynae</taxon>
        <taxon>Araneoidea</taxon>
        <taxon>Araneidae</taxon>
        <taxon>Araneus</taxon>
    </lineage>
</organism>
<evidence type="ECO:0000313" key="9">
    <source>
        <dbReference type="Proteomes" id="UP000499080"/>
    </source>
</evidence>
<evidence type="ECO:0000256" key="3">
    <source>
        <dbReference type="ARBA" id="ARBA00022692"/>
    </source>
</evidence>
<feature type="transmembrane region" description="Helical" evidence="6">
    <location>
        <begin position="21"/>
        <end position="45"/>
    </location>
</feature>
<comment type="subcellular location">
    <subcellularLocation>
        <location evidence="1">Membrane</location>
        <topology evidence="1">Multi-pass membrane protein</topology>
    </subcellularLocation>
</comment>
<dbReference type="InterPro" id="IPR036259">
    <property type="entry name" value="MFS_trans_sf"/>
</dbReference>
<proteinExistence type="predicted"/>
<keyword evidence="5 6" id="KW-0472">Membrane</keyword>
<reference evidence="8 9" key="1">
    <citation type="journal article" date="2019" name="Sci. Rep.">
        <title>Orb-weaving spider Araneus ventricosus genome elucidates the spidroin gene catalogue.</title>
        <authorList>
            <person name="Kono N."/>
            <person name="Nakamura H."/>
            <person name="Ohtoshi R."/>
            <person name="Moran D.A.P."/>
            <person name="Shinohara A."/>
            <person name="Yoshida Y."/>
            <person name="Fujiwara M."/>
            <person name="Mori M."/>
            <person name="Tomita M."/>
            <person name="Arakawa K."/>
        </authorList>
    </citation>
    <scope>NUCLEOTIDE SEQUENCE [LARGE SCALE GENOMIC DNA]</scope>
</reference>
<dbReference type="Proteomes" id="UP000499080">
    <property type="component" value="Unassembled WGS sequence"/>
</dbReference>
<feature type="non-terminal residue" evidence="8">
    <location>
        <position position="1"/>
    </location>
</feature>
<dbReference type="InterPro" id="IPR050814">
    <property type="entry name" value="Myo-inositol_Transporter"/>
</dbReference>
<dbReference type="Pfam" id="PF00083">
    <property type="entry name" value="Sugar_tr"/>
    <property type="match status" value="1"/>
</dbReference>
<gene>
    <name evidence="8" type="primary">SLC2A13_1</name>
    <name evidence="8" type="ORF">AVEN_31001_1</name>
</gene>
<dbReference type="GO" id="GO:0016324">
    <property type="term" value="C:apical plasma membrane"/>
    <property type="evidence" value="ECO:0007669"/>
    <property type="project" value="TreeGrafter"/>
</dbReference>
<comment type="caution">
    <text evidence="8">The sequence shown here is derived from an EMBL/GenBank/DDBJ whole genome shotgun (WGS) entry which is preliminary data.</text>
</comment>
<dbReference type="InterPro" id="IPR020846">
    <property type="entry name" value="MFS_dom"/>
</dbReference>
<evidence type="ECO:0000256" key="1">
    <source>
        <dbReference type="ARBA" id="ARBA00004141"/>
    </source>
</evidence>